<sequence length="174" mass="19282">MARVRYTLPARLLHWLSALSIIAAFLLALSFDGMPLGLAKLKLINYHKWVGITVLGLVALRLLWRLRHRPPALPADTPPWQARAAHVTHGLLYVLMIGVPLGGWLMSSAKGYPVVYLGLLRLPDLVSTNQELAAQLRTLHELGAWVLIALALGHAAAALKHHLIDRDDILKRML</sequence>
<dbReference type="SUPFAM" id="SSF81342">
    <property type="entry name" value="Transmembrane di-heme cytochromes"/>
    <property type="match status" value="1"/>
</dbReference>
<evidence type="ECO:0000256" key="12">
    <source>
        <dbReference type="ARBA" id="ARBA00037975"/>
    </source>
</evidence>
<evidence type="ECO:0000256" key="6">
    <source>
        <dbReference type="ARBA" id="ARBA00022692"/>
    </source>
</evidence>
<keyword evidence="6 13" id="KW-0812">Transmembrane</keyword>
<dbReference type="Proteomes" id="UP001595791">
    <property type="component" value="Unassembled WGS sequence"/>
</dbReference>
<comment type="subcellular location">
    <subcellularLocation>
        <location evidence="2">Cell membrane</location>
        <topology evidence="2">Multi-pass membrane protein</topology>
    </subcellularLocation>
</comment>
<evidence type="ECO:0000313" key="15">
    <source>
        <dbReference type="EMBL" id="MFC4160908.1"/>
    </source>
</evidence>
<dbReference type="PANTHER" id="PTHR30529">
    <property type="entry name" value="CYTOCHROME B561"/>
    <property type="match status" value="1"/>
</dbReference>
<feature type="transmembrane region" description="Helical" evidence="13">
    <location>
        <begin position="46"/>
        <end position="64"/>
    </location>
</feature>
<comment type="cofactor">
    <cofactor evidence="1">
        <name>heme b</name>
        <dbReference type="ChEBI" id="CHEBI:60344"/>
    </cofactor>
</comment>
<evidence type="ECO:0000259" key="14">
    <source>
        <dbReference type="Pfam" id="PF01292"/>
    </source>
</evidence>
<dbReference type="EMBL" id="JBHSBU010000001">
    <property type="protein sequence ID" value="MFC4160908.1"/>
    <property type="molecule type" value="Genomic_DNA"/>
</dbReference>
<keyword evidence="4" id="KW-1003">Cell membrane</keyword>
<dbReference type="RefSeq" id="WP_378166245.1">
    <property type="nucleotide sequence ID" value="NZ_JBHSBU010000001.1"/>
</dbReference>
<organism evidence="15 16">
    <name type="scientific">Chitinimonas lacunae</name>
    <dbReference type="NCBI Taxonomy" id="1963018"/>
    <lineage>
        <taxon>Bacteria</taxon>
        <taxon>Pseudomonadati</taxon>
        <taxon>Pseudomonadota</taxon>
        <taxon>Betaproteobacteria</taxon>
        <taxon>Neisseriales</taxon>
        <taxon>Chitinibacteraceae</taxon>
        <taxon>Chitinimonas</taxon>
    </lineage>
</organism>
<comment type="similarity">
    <text evidence="12">Belongs to the cytochrome b561 family.</text>
</comment>
<dbReference type="InterPro" id="IPR052168">
    <property type="entry name" value="Cytochrome_b561_oxidase"/>
</dbReference>
<evidence type="ECO:0000256" key="5">
    <source>
        <dbReference type="ARBA" id="ARBA00022617"/>
    </source>
</evidence>
<proteinExistence type="inferred from homology"/>
<accession>A0ABV8MRR8</accession>
<evidence type="ECO:0000256" key="1">
    <source>
        <dbReference type="ARBA" id="ARBA00001970"/>
    </source>
</evidence>
<evidence type="ECO:0000256" key="2">
    <source>
        <dbReference type="ARBA" id="ARBA00004651"/>
    </source>
</evidence>
<evidence type="ECO:0000313" key="16">
    <source>
        <dbReference type="Proteomes" id="UP001595791"/>
    </source>
</evidence>
<keyword evidence="9 13" id="KW-1133">Transmembrane helix</keyword>
<evidence type="ECO:0000256" key="10">
    <source>
        <dbReference type="ARBA" id="ARBA00023004"/>
    </source>
</evidence>
<name>A0ABV8MRR8_9NEIS</name>
<evidence type="ECO:0000256" key="3">
    <source>
        <dbReference type="ARBA" id="ARBA00022448"/>
    </source>
</evidence>
<keyword evidence="3" id="KW-0813">Transport</keyword>
<gene>
    <name evidence="15" type="ORF">ACFOW7_16335</name>
</gene>
<keyword evidence="7" id="KW-0479">Metal-binding</keyword>
<evidence type="ECO:0000256" key="13">
    <source>
        <dbReference type="SAM" id="Phobius"/>
    </source>
</evidence>
<keyword evidence="8" id="KW-0249">Electron transport</keyword>
<dbReference type="InterPro" id="IPR016174">
    <property type="entry name" value="Di-haem_cyt_TM"/>
</dbReference>
<dbReference type="Gene3D" id="1.20.950.20">
    <property type="entry name" value="Transmembrane di-heme cytochromes, Chain C"/>
    <property type="match status" value="1"/>
</dbReference>
<evidence type="ECO:0000256" key="11">
    <source>
        <dbReference type="ARBA" id="ARBA00023136"/>
    </source>
</evidence>
<keyword evidence="10" id="KW-0408">Iron</keyword>
<keyword evidence="11 13" id="KW-0472">Membrane</keyword>
<feature type="transmembrane region" description="Helical" evidence="13">
    <location>
        <begin position="12"/>
        <end position="31"/>
    </location>
</feature>
<evidence type="ECO:0000256" key="9">
    <source>
        <dbReference type="ARBA" id="ARBA00022989"/>
    </source>
</evidence>
<reference evidence="16" key="1">
    <citation type="journal article" date="2019" name="Int. J. Syst. Evol. Microbiol.">
        <title>The Global Catalogue of Microorganisms (GCM) 10K type strain sequencing project: providing services to taxonomists for standard genome sequencing and annotation.</title>
        <authorList>
            <consortium name="The Broad Institute Genomics Platform"/>
            <consortium name="The Broad Institute Genome Sequencing Center for Infectious Disease"/>
            <person name="Wu L."/>
            <person name="Ma J."/>
        </authorList>
    </citation>
    <scope>NUCLEOTIDE SEQUENCE [LARGE SCALE GENOMIC DNA]</scope>
    <source>
        <strain evidence="16">LMG 29894</strain>
    </source>
</reference>
<keyword evidence="16" id="KW-1185">Reference proteome</keyword>
<keyword evidence="5" id="KW-0349">Heme</keyword>
<dbReference type="InterPro" id="IPR011577">
    <property type="entry name" value="Cyt_b561_bac/Ni-Hgenase"/>
</dbReference>
<dbReference type="Pfam" id="PF01292">
    <property type="entry name" value="Ni_hydr_CYTB"/>
    <property type="match status" value="1"/>
</dbReference>
<dbReference type="PANTHER" id="PTHR30529:SF1">
    <property type="entry name" value="CYTOCHROME B561 HOMOLOG 2"/>
    <property type="match status" value="1"/>
</dbReference>
<comment type="caution">
    <text evidence="15">The sequence shown here is derived from an EMBL/GenBank/DDBJ whole genome shotgun (WGS) entry which is preliminary data.</text>
</comment>
<evidence type="ECO:0000256" key="7">
    <source>
        <dbReference type="ARBA" id="ARBA00022723"/>
    </source>
</evidence>
<feature type="transmembrane region" description="Helical" evidence="13">
    <location>
        <begin position="84"/>
        <end position="106"/>
    </location>
</feature>
<evidence type="ECO:0000256" key="8">
    <source>
        <dbReference type="ARBA" id="ARBA00022982"/>
    </source>
</evidence>
<feature type="domain" description="Cytochrome b561 bacterial/Ni-hydrogenase" evidence="14">
    <location>
        <begin position="5"/>
        <end position="174"/>
    </location>
</feature>
<evidence type="ECO:0000256" key="4">
    <source>
        <dbReference type="ARBA" id="ARBA00022475"/>
    </source>
</evidence>
<feature type="transmembrane region" description="Helical" evidence="13">
    <location>
        <begin position="142"/>
        <end position="163"/>
    </location>
</feature>
<protein>
    <submittedName>
        <fullName evidence="15">Cytochrome b</fullName>
    </submittedName>
</protein>